<evidence type="ECO:0000256" key="1">
    <source>
        <dbReference type="ARBA" id="ARBA00022737"/>
    </source>
</evidence>
<accession>A0A067BYI8</accession>
<dbReference type="CDD" id="cd00180">
    <property type="entry name" value="PKc"/>
    <property type="match status" value="1"/>
</dbReference>
<feature type="repeat" description="ANK" evidence="3">
    <location>
        <begin position="310"/>
        <end position="342"/>
    </location>
</feature>
<feature type="repeat" description="ANK" evidence="3">
    <location>
        <begin position="343"/>
        <end position="375"/>
    </location>
</feature>
<dbReference type="PANTHER" id="PTHR24126:SF14">
    <property type="entry name" value="ANK_REP_REGION DOMAIN-CONTAINING PROTEIN"/>
    <property type="match status" value="1"/>
</dbReference>
<dbReference type="InterPro" id="IPR011009">
    <property type="entry name" value="Kinase-like_dom_sf"/>
</dbReference>
<dbReference type="EMBL" id="KK583278">
    <property type="protein sequence ID" value="KDO21915.1"/>
    <property type="molecule type" value="Genomic_DNA"/>
</dbReference>
<protein>
    <submittedName>
        <fullName evidence="5">Serine/threonine protein kinase</fullName>
    </submittedName>
</protein>
<evidence type="ECO:0000313" key="6">
    <source>
        <dbReference type="Proteomes" id="UP000030745"/>
    </source>
</evidence>
<dbReference type="SUPFAM" id="SSF56112">
    <property type="entry name" value="Protein kinase-like (PK-like)"/>
    <property type="match status" value="1"/>
</dbReference>
<dbReference type="PROSITE" id="PS00108">
    <property type="entry name" value="PROTEIN_KINASE_ST"/>
    <property type="match status" value="1"/>
</dbReference>
<dbReference type="SMART" id="SM00220">
    <property type="entry name" value="S_TKc"/>
    <property type="match status" value="1"/>
</dbReference>
<organism evidence="5 6">
    <name type="scientific">Saprolegnia parasitica (strain CBS 223.65)</name>
    <dbReference type="NCBI Taxonomy" id="695850"/>
    <lineage>
        <taxon>Eukaryota</taxon>
        <taxon>Sar</taxon>
        <taxon>Stramenopiles</taxon>
        <taxon>Oomycota</taxon>
        <taxon>Saprolegniomycetes</taxon>
        <taxon>Saprolegniales</taxon>
        <taxon>Saprolegniaceae</taxon>
        <taxon>Saprolegnia</taxon>
    </lineage>
</organism>
<feature type="repeat" description="ANK" evidence="3">
    <location>
        <begin position="243"/>
        <end position="275"/>
    </location>
</feature>
<feature type="domain" description="Protein kinase" evidence="4">
    <location>
        <begin position="1"/>
        <end position="195"/>
    </location>
</feature>
<dbReference type="RefSeq" id="XP_012207358.1">
    <property type="nucleotide sequence ID" value="XM_012351968.1"/>
</dbReference>
<keyword evidence="5" id="KW-0723">Serine/threonine-protein kinase</keyword>
<dbReference type="GO" id="GO:0004674">
    <property type="term" value="F:protein serine/threonine kinase activity"/>
    <property type="evidence" value="ECO:0007669"/>
    <property type="project" value="UniProtKB-KW"/>
</dbReference>
<dbReference type="Proteomes" id="UP000030745">
    <property type="component" value="Unassembled WGS sequence"/>
</dbReference>
<evidence type="ECO:0000313" key="5">
    <source>
        <dbReference type="EMBL" id="KDO21915.1"/>
    </source>
</evidence>
<evidence type="ECO:0000259" key="4">
    <source>
        <dbReference type="PROSITE" id="PS50011"/>
    </source>
</evidence>
<reference evidence="5 6" key="1">
    <citation type="journal article" date="2013" name="PLoS Genet.">
        <title>Distinctive expansion of potential virulence genes in the genome of the oomycete fish pathogen Saprolegnia parasitica.</title>
        <authorList>
            <person name="Jiang R.H."/>
            <person name="de Bruijn I."/>
            <person name="Haas B.J."/>
            <person name="Belmonte R."/>
            <person name="Lobach L."/>
            <person name="Christie J."/>
            <person name="van den Ackerveken G."/>
            <person name="Bottin A."/>
            <person name="Bulone V."/>
            <person name="Diaz-Moreno S.M."/>
            <person name="Dumas B."/>
            <person name="Fan L."/>
            <person name="Gaulin E."/>
            <person name="Govers F."/>
            <person name="Grenville-Briggs L.J."/>
            <person name="Horner N.R."/>
            <person name="Levin J.Z."/>
            <person name="Mammella M."/>
            <person name="Meijer H.J."/>
            <person name="Morris P."/>
            <person name="Nusbaum C."/>
            <person name="Oome S."/>
            <person name="Phillips A.J."/>
            <person name="van Rooyen D."/>
            <person name="Rzeszutek E."/>
            <person name="Saraiva M."/>
            <person name="Secombes C.J."/>
            <person name="Seidl M.F."/>
            <person name="Snel B."/>
            <person name="Stassen J.H."/>
            <person name="Sykes S."/>
            <person name="Tripathy S."/>
            <person name="van den Berg H."/>
            <person name="Vega-Arreguin J.C."/>
            <person name="Wawra S."/>
            <person name="Young S.K."/>
            <person name="Zeng Q."/>
            <person name="Dieguez-Uribeondo J."/>
            <person name="Russ C."/>
            <person name="Tyler B.M."/>
            <person name="van West P."/>
        </authorList>
    </citation>
    <scope>NUCLEOTIDE SEQUENCE [LARGE SCALE GENOMIC DNA]</scope>
    <source>
        <strain evidence="5 6">CBS 223.65</strain>
    </source>
</reference>
<dbReference type="PROSITE" id="PS50011">
    <property type="entry name" value="PROTEIN_KINASE_DOM"/>
    <property type="match status" value="1"/>
</dbReference>
<dbReference type="InterPro" id="IPR000719">
    <property type="entry name" value="Prot_kinase_dom"/>
</dbReference>
<dbReference type="InterPro" id="IPR008271">
    <property type="entry name" value="Ser/Thr_kinase_AS"/>
</dbReference>
<dbReference type="OrthoDB" id="194358at2759"/>
<keyword evidence="1" id="KW-0677">Repeat</keyword>
<dbReference type="InterPro" id="IPR036770">
    <property type="entry name" value="Ankyrin_rpt-contain_sf"/>
</dbReference>
<dbReference type="GeneID" id="24135000"/>
<proteinExistence type="predicted"/>
<keyword evidence="2 3" id="KW-0040">ANK repeat</keyword>
<dbReference type="OMA" id="RNNCKIM"/>
<feature type="repeat" description="ANK" evidence="3">
    <location>
        <begin position="408"/>
        <end position="440"/>
    </location>
</feature>
<evidence type="ECO:0000256" key="3">
    <source>
        <dbReference type="PROSITE-ProRule" id="PRU00023"/>
    </source>
</evidence>
<dbReference type="Gene3D" id="1.10.510.10">
    <property type="entry name" value="Transferase(Phosphotransferase) domain 1"/>
    <property type="match status" value="1"/>
</dbReference>
<dbReference type="PRINTS" id="PR01415">
    <property type="entry name" value="ANKYRIN"/>
</dbReference>
<evidence type="ECO:0000256" key="2">
    <source>
        <dbReference type="ARBA" id="ARBA00023043"/>
    </source>
</evidence>
<dbReference type="InterPro" id="IPR002110">
    <property type="entry name" value="Ankyrin_rpt"/>
</dbReference>
<gene>
    <name evidence="5" type="ORF">SPRG_13098</name>
</gene>
<dbReference type="PROSITE" id="PS50088">
    <property type="entry name" value="ANK_REPEAT"/>
    <property type="match status" value="4"/>
</dbReference>
<dbReference type="Pfam" id="PF00069">
    <property type="entry name" value="Pkinase"/>
    <property type="match status" value="1"/>
</dbReference>
<dbReference type="GO" id="GO:0005524">
    <property type="term" value="F:ATP binding"/>
    <property type="evidence" value="ECO:0007669"/>
    <property type="project" value="InterPro"/>
</dbReference>
<name>A0A067BYI8_SAPPC</name>
<keyword evidence="5" id="KW-0808">Transferase</keyword>
<keyword evidence="5" id="KW-0418">Kinase</keyword>
<dbReference type="Pfam" id="PF00023">
    <property type="entry name" value="Ank"/>
    <property type="match status" value="1"/>
</dbReference>
<dbReference type="SMART" id="SM00248">
    <property type="entry name" value="ANK"/>
    <property type="match status" value="7"/>
</dbReference>
<dbReference type="PROSITE" id="PS50297">
    <property type="entry name" value="ANK_REP_REGION"/>
    <property type="match status" value="4"/>
</dbReference>
<dbReference type="KEGG" id="spar:SPRG_13098"/>
<sequence>METPIQALRSFERRSNNPSPYIVRLLATADAESNAPQLIFEYMDGGRLTSYLEKLARDEPVPVVYAPIEILWVVANALRDLHAKNVVHRDIKTDNILLSSKHYIKVADLGAAKKESNDMTTGVGTNKWRAPEVLTYGSGYGTPADIYSFGILLQSLSPNPTDASTEWAQALAADCTAIDPTHRPTAAKLVEILRLQMRRSQLVVSLPAFLHDQKVGPPAIDVIPINPTVVVRKLGPSPSTIQTGETGLITATCLGHCDIVSVLLARGANVNAAQIARMTALHAAAQRNNCKIMQMLLAANTANVEVRDSYGHTPLHLAIKNNSKEALDVLLHANANVNAVTNDKDTPLHYATNSKLDAVVAQLIAHGANVNGRNNVSITPLYTALVNFDEPSVTSLVQSGADLHDVKDNESALQVACRKRFVAAVPILLTHGADVNTKHNGLSPLWDAIMRNCSDLAAALLTSSEININEQDEF</sequence>
<keyword evidence="6" id="KW-1185">Reference proteome</keyword>
<dbReference type="Gene3D" id="1.25.40.20">
    <property type="entry name" value="Ankyrin repeat-containing domain"/>
    <property type="match status" value="3"/>
</dbReference>
<dbReference type="SUPFAM" id="SSF48403">
    <property type="entry name" value="Ankyrin repeat"/>
    <property type="match status" value="1"/>
</dbReference>
<dbReference type="Pfam" id="PF12796">
    <property type="entry name" value="Ank_2"/>
    <property type="match status" value="2"/>
</dbReference>
<dbReference type="AlphaFoldDB" id="A0A067BYI8"/>
<dbReference type="PANTHER" id="PTHR24126">
    <property type="entry name" value="ANKYRIN REPEAT, PH AND SEC7 DOMAIN CONTAINING PROTEIN SECG-RELATED"/>
    <property type="match status" value="1"/>
</dbReference>
<dbReference type="VEuPathDB" id="FungiDB:SPRG_13098"/>